<name>A0ABS4QXH6_9HYPH</name>
<gene>
    <name evidence="1" type="ORF">J2Z31_001840</name>
</gene>
<organism evidence="1 2">
    <name type="scientific">Sinorhizobium kostiense</name>
    <dbReference type="NCBI Taxonomy" id="76747"/>
    <lineage>
        <taxon>Bacteria</taxon>
        <taxon>Pseudomonadati</taxon>
        <taxon>Pseudomonadota</taxon>
        <taxon>Alphaproteobacteria</taxon>
        <taxon>Hyphomicrobiales</taxon>
        <taxon>Rhizobiaceae</taxon>
        <taxon>Sinorhizobium/Ensifer group</taxon>
        <taxon>Sinorhizobium</taxon>
    </lineage>
</organism>
<dbReference type="Proteomes" id="UP000730739">
    <property type="component" value="Unassembled WGS sequence"/>
</dbReference>
<accession>A0ABS4QXH6</accession>
<dbReference type="EMBL" id="JAGILA010000002">
    <property type="protein sequence ID" value="MBP2235348.1"/>
    <property type="molecule type" value="Genomic_DNA"/>
</dbReference>
<evidence type="ECO:0000313" key="2">
    <source>
        <dbReference type="Proteomes" id="UP000730739"/>
    </source>
</evidence>
<proteinExistence type="predicted"/>
<sequence>MKFDTVADYLEAYRSDAYNLGILPIPLVAEYLDRSAPAVTAMLKAGSLAEITIGKNRFVQTASVLEKDDAEAKDVAEVREYLMDMIARGETATFYEPIMTAIGLTTSTPAHRTRIGAILDKISRDSHEEKGVVLSVLVHRKSAGTTRPGPGFWGMVESEGLFDPVEQDKDDFVKQHTKLVLKKYGKK</sequence>
<comment type="caution">
    <text evidence="1">The sequence shown here is derived from an EMBL/GenBank/DDBJ whole genome shotgun (WGS) entry which is preliminary data.</text>
</comment>
<protein>
    <submittedName>
        <fullName evidence="1">Uncharacterized protein</fullName>
    </submittedName>
</protein>
<keyword evidence="2" id="KW-1185">Reference proteome</keyword>
<reference evidence="1 2" key="1">
    <citation type="submission" date="2021-03" db="EMBL/GenBank/DDBJ databases">
        <title>Genomic Encyclopedia of Type Strains, Phase IV (KMG-IV): sequencing the most valuable type-strain genomes for metagenomic binning, comparative biology and taxonomic classification.</title>
        <authorList>
            <person name="Goeker M."/>
        </authorList>
    </citation>
    <scope>NUCLEOTIDE SEQUENCE [LARGE SCALE GENOMIC DNA]</scope>
    <source>
        <strain evidence="1 2">DSM 13372</strain>
    </source>
</reference>
<dbReference type="RefSeq" id="WP_209601561.1">
    <property type="nucleotide sequence ID" value="NZ_JAGILA010000002.1"/>
</dbReference>
<evidence type="ECO:0000313" key="1">
    <source>
        <dbReference type="EMBL" id="MBP2235348.1"/>
    </source>
</evidence>